<dbReference type="GO" id="GO:0051537">
    <property type="term" value="F:2 iron, 2 sulfur cluster binding"/>
    <property type="evidence" value="ECO:0007669"/>
    <property type="project" value="UniProtKB-KW"/>
</dbReference>
<dbReference type="InterPro" id="IPR006058">
    <property type="entry name" value="2Fe2S_fd_BS"/>
</dbReference>
<sequence length="327" mass="35305">MSGTVIERAHREPATNEARPAIVRQLRLEATGVVSVWLADPDGNPWPAWEPGAHVDVLLPNGLTRQYSLCGTPEDRATYRIAVRRSPRSRGGSEYVHAFLRPGQRVRIRGPRNHFPLGEQSRYLFVAGGIGITPILAMVRATAAAGRPWRLAYGGHRADSMAFTGELAAFGPAVGLYASDRTGRIPLGDLLAEPQPGTGVYACGPEPLLSALAEGMAHWPVGSLHTERFAPRAKEIRPDSEFEVVCARSNKTLTVPPGRSILDVLGAAGLTTSSSCRAGLCGTCETRVLEGIPDHRDDILDEHERAANDRMYVCVSRALGPRLVLDV</sequence>
<dbReference type="Gene3D" id="2.40.30.10">
    <property type="entry name" value="Translation factors"/>
    <property type="match status" value="1"/>
</dbReference>
<evidence type="ECO:0000256" key="7">
    <source>
        <dbReference type="ARBA" id="ARBA00023014"/>
    </source>
</evidence>
<keyword evidence="5" id="KW-0560">Oxidoreductase</keyword>
<evidence type="ECO:0000256" key="4">
    <source>
        <dbReference type="ARBA" id="ARBA00022723"/>
    </source>
</evidence>
<evidence type="ECO:0000259" key="9">
    <source>
        <dbReference type="PROSITE" id="PS51384"/>
    </source>
</evidence>
<evidence type="ECO:0000256" key="3">
    <source>
        <dbReference type="ARBA" id="ARBA00022714"/>
    </source>
</evidence>
<dbReference type="Pfam" id="PF00111">
    <property type="entry name" value="Fer2"/>
    <property type="match status" value="1"/>
</dbReference>
<evidence type="ECO:0000259" key="8">
    <source>
        <dbReference type="PROSITE" id="PS51085"/>
    </source>
</evidence>
<dbReference type="InterPro" id="IPR017938">
    <property type="entry name" value="Riboflavin_synthase-like_b-brl"/>
</dbReference>
<evidence type="ECO:0000256" key="5">
    <source>
        <dbReference type="ARBA" id="ARBA00023002"/>
    </source>
</evidence>
<dbReference type="PANTHER" id="PTHR47354:SF1">
    <property type="entry name" value="CARNITINE MONOOXYGENASE REDUCTASE SUBUNIT"/>
    <property type="match status" value="1"/>
</dbReference>
<dbReference type="PROSITE" id="PS51384">
    <property type="entry name" value="FAD_FR"/>
    <property type="match status" value="1"/>
</dbReference>
<dbReference type="SUPFAM" id="SSF63380">
    <property type="entry name" value="Riboflavin synthase domain-like"/>
    <property type="match status" value="1"/>
</dbReference>
<dbReference type="PROSITE" id="PS00197">
    <property type="entry name" value="2FE2S_FER_1"/>
    <property type="match status" value="1"/>
</dbReference>
<feature type="domain" description="2Fe-2S ferredoxin-type" evidence="8">
    <location>
        <begin position="240"/>
        <end position="327"/>
    </location>
</feature>
<reference evidence="10 11" key="1">
    <citation type="journal article" date="2019" name="ACS Chem. Biol.">
        <title>Identification and Mobilization of a Cryptic Antibiotic Biosynthesis Gene Locus from a Human-Pathogenic Nocardia Isolate.</title>
        <authorList>
            <person name="Herisse M."/>
            <person name="Ishida K."/>
            <person name="Porter J.L."/>
            <person name="Howden B."/>
            <person name="Hertweck C."/>
            <person name="Stinear T.P."/>
            <person name="Pidot S.J."/>
        </authorList>
    </citation>
    <scope>NUCLEOTIDE SEQUENCE [LARGE SCALE GENOMIC DNA]</scope>
    <source>
        <strain evidence="10 11">AUSMDU00012715</strain>
    </source>
</reference>
<dbReference type="AlphaFoldDB" id="A0A6G9ZBK2"/>
<dbReference type="CDD" id="cd00207">
    <property type="entry name" value="fer2"/>
    <property type="match status" value="1"/>
</dbReference>
<dbReference type="RefSeq" id="WP_167490308.1">
    <property type="nucleotide sequence ID" value="NZ_CP046173.1"/>
</dbReference>
<organism evidence="10 11">
    <name type="scientific">Nocardia terpenica</name>
    <dbReference type="NCBI Taxonomy" id="455432"/>
    <lineage>
        <taxon>Bacteria</taxon>
        <taxon>Bacillati</taxon>
        <taxon>Actinomycetota</taxon>
        <taxon>Actinomycetes</taxon>
        <taxon>Mycobacteriales</taxon>
        <taxon>Nocardiaceae</taxon>
        <taxon>Nocardia</taxon>
    </lineage>
</organism>
<keyword evidence="2" id="KW-0285">Flavoprotein</keyword>
<dbReference type="CDD" id="cd06185">
    <property type="entry name" value="PDR_like"/>
    <property type="match status" value="1"/>
</dbReference>
<dbReference type="PANTHER" id="PTHR47354">
    <property type="entry name" value="NADH OXIDOREDUCTASE HCR"/>
    <property type="match status" value="1"/>
</dbReference>
<dbReference type="InterPro" id="IPR017927">
    <property type="entry name" value="FAD-bd_FR_type"/>
</dbReference>
<keyword evidence="6" id="KW-0408">Iron</keyword>
<name>A0A6G9ZBK2_9NOCA</name>
<dbReference type="InterPro" id="IPR036010">
    <property type="entry name" value="2Fe-2S_ferredoxin-like_sf"/>
</dbReference>
<proteinExistence type="predicted"/>
<dbReference type="InterPro" id="IPR050415">
    <property type="entry name" value="MRET"/>
</dbReference>
<dbReference type="Gene3D" id="3.10.20.30">
    <property type="match status" value="1"/>
</dbReference>
<dbReference type="SUPFAM" id="SSF52343">
    <property type="entry name" value="Ferredoxin reductase-like, C-terminal NADP-linked domain"/>
    <property type="match status" value="1"/>
</dbReference>
<dbReference type="GO" id="GO:0046872">
    <property type="term" value="F:metal ion binding"/>
    <property type="evidence" value="ECO:0007669"/>
    <property type="project" value="UniProtKB-KW"/>
</dbReference>
<dbReference type="SUPFAM" id="SSF54292">
    <property type="entry name" value="2Fe-2S ferredoxin-like"/>
    <property type="match status" value="1"/>
</dbReference>
<dbReference type="InterPro" id="IPR039261">
    <property type="entry name" value="FNR_nucleotide-bd"/>
</dbReference>
<gene>
    <name evidence="10" type="ORF">F6W96_35845</name>
</gene>
<dbReference type="InterPro" id="IPR001041">
    <property type="entry name" value="2Fe-2S_ferredoxin-type"/>
</dbReference>
<evidence type="ECO:0000313" key="11">
    <source>
        <dbReference type="Proteomes" id="UP000500953"/>
    </source>
</evidence>
<evidence type="ECO:0000256" key="1">
    <source>
        <dbReference type="ARBA" id="ARBA00001974"/>
    </source>
</evidence>
<keyword evidence="3" id="KW-0001">2Fe-2S</keyword>
<dbReference type="Proteomes" id="UP000500953">
    <property type="component" value="Chromosome"/>
</dbReference>
<dbReference type="Gene3D" id="3.40.50.80">
    <property type="entry name" value="Nucleotide-binding domain of ferredoxin-NADP reductase (FNR) module"/>
    <property type="match status" value="1"/>
</dbReference>
<evidence type="ECO:0000256" key="2">
    <source>
        <dbReference type="ARBA" id="ARBA00022630"/>
    </source>
</evidence>
<feature type="domain" description="FAD-binding FR-type" evidence="9">
    <location>
        <begin position="16"/>
        <end position="118"/>
    </location>
</feature>
<evidence type="ECO:0000256" key="6">
    <source>
        <dbReference type="ARBA" id="ARBA00023004"/>
    </source>
</evidence>
<evidence type="ECO:0000313" key="10">
    <source>
        <dbReference type="EMBL" id="QIS22918.1"/>
    </source>
</evidence>
<dbReference type="PRINTS" id="PR00409">
    <property type="entry name" value="PHDIOXRDTASE"/>
</dbReference>
<dbReference type="GO" id="GO:0016491">
    <property type="term" value="F:oxidoreductase activity"/>
    <property type="evidence" value="ECO:0007669"/>
    <property type="project" value="UniProtKB-KW"/>
</dbReference>
<dbReference type="EMBL" id="CP046173">
    <property type="protein sequence ID" value="QIS22918.1"/>
    <property type="molecule type" value="Genomic_DNA"/>
</dbReference>
<dbReference type="InterPro" id="IPR012675">
    <property type="entry name" value="Beta-grasp_dom_sf"/>
</dbReference>
<accession>A0A6G9ZBK2</accession>
<keyword evidence="4" id="KW-0479">Metal-binding</keyword>
<keyword evidence="7" id="KW-0411">Iron-sulfur</keyword>
<protein>
    <submittedName>
        <fullName evidence="10">2Fe-2S iron-sulfur cluster binding domain-containing protein</fullName>
    </submittedName>
</protein>
<comment type="cofactor">
    <cofactor evidence="1">
        <name>FAD</name>
        <dbReference type="ChEBI" id="CHEBI:57692"/>
    </cofactor>
</comment>
<dbReference type="PROSITE" id="PS51085">
    <property type="entry name" value="2FE2S_FER_2"/>
    <property type="match status" value="1"/>
</dbReference>